<proteinExistence type="predicted"/>
<dbReference type="Proteomes" id="UP000574390">
    <property type="component" value="Unassembled WGS sequence"/>
</dbReference>
<keyword evidence="1" id="KW-0732">Signal</keyword>
<evidence type="ECO:0000313" key="2">
    <source>
        <dbReference type="EMBL" id="KAF4699491.1"/>
    </source>
</evidence>
<dbReference type="EMBL" id="JABANM010034527">
    <property type="protein sequence ID" value="KAF4699491.1"/>
    <property type="molecule type" value="Genomic_DNA"/>
</dbReference>
<gene>
    <name evidence="2" type="ORF">FOZ62_023451</name>
</gene>
<evidence type="ECO:0000313" key="3">
    <source>
        <dbReference type="Proteomes" id="UP000574390"/>
    </source>
</evidence>
<dbReference type="AlphaFoldDB" id="A0A7J6PV50"/>
<sequence>MVNFCASSLIASLLLMTTAGQQTVGKFRHRGLGYRLDIDIAKNLPIAFSYFGRARFTFEAIDVGMTVSDEFPVVPRGFNHYEVDFSDQPSEIRAFFDDIEKLFPQANIQPGDLKNLRFFADDLRLVGAPFQGRERAFWKEDSPLRSGTYHRYDPNYGLLNATLTINVTDVFINGGRIANVELEISCYQRDSIRETLGLRQPPGAYYHFFEASTDFRRRMTALCPDLGIDSFYSVLVGNDDVIYVSMANMYGERELLPFGRVGPPQTSTTPVPMGSESLIHIKTEYHRWASDGCY</sequence>
<organism evidence="2 3">
    <name type="scientific">Perkinsus olseni</name>
    <name type="common">Perkinsus atlanticus</name>
    <dbReference type="NCBI Taxonomy" id="32597"/>
    <lineage>
        <taxon>Eukaryota</taxon>
        <taxon>Sar</taxon>
        <taxon>Alveolata</taxon>
        <taxon>Perkinsozoa</taxon>
        <taxon>Perkinsea</taxon>
        <taxon>Perkinsida</taxon>
        <taxon>Perkinsidae</taxon>
        <taxon>Perkinsus</taxon>
    </lineage>
</organism>
<protein>
    <submittedName>
        <fullName evidence="2">Uncharacterized protein</fullName>
    </submittedName>
</protein>
<accession>A0A7J6PV50</accession>
<reference evidence="2 3" key="1">
    <citation type="submission" date="2020-04" db="EMBL/GenBank/DDBJ databases">
        <title>Perkinsus olseni comparative genomics.</title>
        <authorList>
            <person name="Bogema D.R."/>
        </authorList>
    </citation>
    <scope>NUCLEOTIDE SEQUENCE [LARGE SCALE GENOMIC DNA]</scope>
    <source>
        <strain evidence="2">ATCC PRA-205</strain>
    </source>
</reference>
<evidence type="ECO:0000256" key="1">
    <source>
        <dbReference type="SAM" id="SignalP"/>
    </source>
</evidence>
<feature type="signal peptide" evidence="1">
    <location>
        <begin position="1"/>
        <end position="20"/>
    </location>
</feature>
<name>A0A7J6PV50_PEROL</name>
<comment type="caution">
    <text evidence="2">The sequence shown here is derived from an EMBL/GenBank/DDBJ whole genome shotgun (WGS) entry which is preliminary data.</text>
</comment>
<feature type="chain" id="PRO_5029798594" evidence="1">
    <location>
        <begin position="21"/>
        <end position="294"/>
    </location>
</feature>